<dbReference type="PROSITE" id="PS51078">
    <property type="entry name" value="ICLR_ED"/>
    <property type="match status" value="1"/>
</dbReference>
<dbReference type="AlphaFoldDB" id="A0A4R4V0H2"/>
<accession>A0A4R4V0H2</accession>
<dbReference type="SUPFAM" id="SSF55781">
    <property type="entry name" value="GAF domain-like"/>
    <property type="match status" value="1"/>
</dbReference>
<dbReference type="Proteomes" id="UP000294744">
    <property type="component" value="Unassembled WGS sequence"/>
</dbReference>
<evidence type="ECO:0000313" key="2">
    <source>
        <dbReference type="EMBL" id="TDC92619.1"/>
    </source>
</evidence>
<comment type="caution">
    <text evidence="2">The sequence shown here is derived from an EMBL/GenBank/DDBJ whole genome shotgun (WGS) entry which is preliminary data.</text>
</comment>
<proteinExistence type="predicted"/>
<organism evidence="2 3">
    <name type="scientific">Saccharopolyspora aridisoli</name>
    <dbReference type="NCBI Taxonomy" id="2530385"/>
    <lineage>
        <taxon>Bacteria</taxon>
        <taxon>Bacillati</taxon>
        <taxon>Actinomycetota</taxon>
        <taxon>Actinomycetes</taxon>
        <taxon>Pseudonocardiales</taxon>
        <taxon>Pseudonocardiaceae</taxon>
        <taxon>Saccharopolyspora</taxon>
    </lineage>
</organism>
<keyword evidence="3" id="KW-1185">Reference proteome</keyword>
<evidence type="ECO:0000259" key="1">
    <source>
        <dbReference type="PROSITE" id="PS51078"/>
    </source>
</evidence>
<dbReference type="EMBL" id="SMKV01000013">
    <property type="protein sequence ID" value="TDC92619.1"/>
    <property type="molecule type" value="Genomic_DNA"/>
</dbReference>
<dbReference type="InterPro" id="IPR029016">
    <property type="entry name" value="GAF-like_dom_sf"/>
</dbReference>
<feature type="domain" description="IclR-ED" evidence="1">
    <location>
        <begin position="1"/>
        <end position="62"/>
    </location>
</feature>
<name>A0A4R4V0H2_9PSEU</name>
<dbReference type="Pfam" id="PF01614">
    <property type="entry name" value="IclR_C"/>
    <property type="match status" value="1"/>
</dbReference>
<sequence>MNNEERLVGVRSAAAPVHDQTGYGIASAVVQGPTVRLGDDRMDDLVGAVAVTARELSSLHRTSGGG</sequence>
<reference evidence="2 3" key="1">
    <citation type="submission" date="2019-03" db="EMBL/GenBank/DDBJ databases">
        <title>Draft genome sequences of novel Actinobacteria.</title>
        <authorList>
            <person name="Sahin N."/>
            <person name="Ay H."/>
            <person name="Saygin H."/>
        </authorList>
    </citation>
    <scope>NUCLEOTIDE SEQUENCE [LARGE SCALE GENOMIC DNA]</scope>
    <source>
        <strain evidence="2 3">16K404</strain>
    </source>
</reference>
<gene>
    <name evidence="2" type="ORF">E1161_12935</name>
</gene>
<evidence type="ECO:0000313" key="3">
    <source>
        <dbReference type="Proteomes" id="UP000294744"/>
    </source>
</evidence>
<dbReference type="Gene3D" id="3.30.450.40">
    <property type="match status" value="1"/>
</dbReference>
<protein>
    <recommendedName>
        <fullName evidence="1">IclR-ED domain-containing protein</fullName>
    </recommendedName>
</protein>
<dbReference type="InterPro" id="IPR014757">
    <property type="entry name" value="Tscrpt_reg_IclR_C"/>
</dbReference>
<dbReference type="OrthoDB" id="8479143at2"/>